<protein>
    <recommendedName>
        <fullName evidence="4">DUF5640 domain-containing protein</fullName>
    </recommendedName>
</protein>
<feature type="signal peptide" evidence="1">
    <location>
        <begin position="1"/>
        <end position="26"/>
    </location>
</feature>
<reference evidence="2 3" key="1">
    <citation type="submission" date="2013-04" db="EMBL/GenBank/DDBJ databases">
        <title>The Genome Sequence of Sutterella wadsworthensis HGA0223.</title>
        <authorList>
            <consortium name="The Broad Institute Genomics Platform"/>
            <person name="Earl A."/>
            <person name="Ward D."/>
            <person name="Feldgarden M."/>
            <person name="Gevers D."/>
            <person name="Schmidt T.M."/>
            <person name="Dover J."/>
            <person name="Dai D."/>
            <person name="Walker B."/>
            <person name="Young S."/>
            <person name="Zeng Q."/>
            <person name="Gargeya S."/>
            <person name="Fitzgerald M."/>
            <person name="Haas B."/>
            <person name="Abouelleil A."/>
            <person name="Allen A.W."/>
            <person name="Alvarado L."/>
            <person name="Arachchi H.M."/>
            <person name="Berlin A.M."/>
            <person name="Chapman S.B."/>
            <person name="Gainer-Dewar J."/>
            <person name="Goldberg J."/>
            <person name="Griggs A."/>
            <person name="Gujja S."/>
            <person name="Hansen M."/>
            <person name="Howarth C."/>
            <person name="Imamovic A."/>
            <person name="Ireland A."/>
            <person name="Larimer J."/>
            <person name="McCowan C."/>
            <person name="Murphy C."/>
            <person name="Pearson M."/>
            <person name="Poon T.W."/>
            <person name="Priest M."/>
            <person name="Roberts A."/>
            <person name="Saif S."/>
            <person name="Shea T."/>
            <person name="Sisk P."/>
            <person name="Sykes S."/>
            <person name="Wortman J."/>
            <person name="Nusbaum C."/>
            <person name="Birren B."/>
        </authorList>
    </citation>
    <scope>NUCLEOTIDE SEQUENCE [LARGE SCALE GENOMIC DNA]</scope>
    <source>
        <strain evidence="2 3">HGA0223</strain>
    </source>
</reference>
<keyword evidence="1" id="KW-0732">Signal</keyword>
<dbReference type="EMBL" id="ATCF01000012">
    <property type="protein sequence ID" value="EPE00189.1"/>
    <property type="molecule type" value="Genomic_DNA"/>
</dbReference>
<proteinExistence type="predicted"/>
<dbReference type="PATRIC" id="fig|1203554.3.peg.939"/>
<organism evidence="2 3">
    <name type="scientific">Sutterella wadsworthensis HGA0223</name>
    <dbReference type="NCBI Taxonomy" id="1203554"/>
    <lineage>
        <taxon>Bacteria</taxon>
        <taxon>Pseudomonadati</taxon>
        <taxon>Pseudomonadota</taxon>
        <taxon>Betaproteobacteria</taxon>
        <taxon>Burkholderiales</taxon>
        <taxon>Sutterellaceae</taxon>
        <taxon>Sutterella</taxon>
    </lineage>
</organism>
<feature type="chain" id="PRO_5004506225" description="DUF5640 domain-containing protein" evidence="1">
    <location>
        <begin position="27"/>
        <end position="123"/>
    </location>
</feature>
<comment type="caution">
    <text evidence="2">The sequence shown here is derived from an EMBL/GenBank/DDBJ whole genome shotgun (WGS) entry which is preliminary data.</text>
</comment>
<gene>
    <name evidence="2" type="ORF">HMPREF1476_00918</name>
</gene>
<dbReference type="eggNOG" id="ENOG5031759">
    <property type="taxonomic scope" value="Bacteria"/>
</dbReference>
<sequence>MQTKTSALLLAAFCGFAVLASGSAAAREDTGLEGHWGGDLVSLKTGEKSSAELTLDHYGCYALSIKRDPGIETGFYTVQDGKVVLKTTNGAKRLTFIVEGERLKAEPTPDQPLPKDCCELERR</sequence>
<dbReference type="Proteomes" id="UP000014400">
    <property type="component" value="Unassembled WGS sequence"/>
</dbReference>
<keyword evidence="3" id="KW-1185">Reference proteome</keyword>
<evidence type="ECO:0008006" key="4">
    <source>
        <dbReference type="Google" id="ProtNLM"/>
    </source>
</evidence>
<evidence type="ECO:0000313" key="2">
    <source>
        <dbReference type="EMBL" id="EPE00189.1"/>
    </source>
</evidence>
<dbReference type="HOGENOM" id="CLU_2014098_0_0_4"/>
<evidence type="ECO:0000313" key="3">
    <source>
        <dbReference type="Proteomes" id="UP000014400"/>
    </source>
</evidence>
<name>S3BFV1_9BURK</name>
<evidence type="ECO:0000256" key="1">
    <source>
        <dbReference type="SAM" id="SignalP"/>
    </source>
</evidence>
<dbReference type="AlphaFoldDB" id="S3BFV1"/>
<accession>S3BFV1</accession>
<dbReference type="RefSeq" id="WP_016474237.1">
    <property type="nucleotide sequence ID" value="NZ_KE150480.1"/>
</dbReference>